<dbReference type="Pfam" id="PF00327">
    <property type="entry name" value="Ribosomal_L30"/>
    <property type="match status" value="1"/>
</dbReference>
<dbReference type="PANTHER" id="PTHR15892">
    <property type="entry name" value="MITOCHONDRIAL RIBOSOMAL PROTEIN L30"/>
    <property type="match status" value="1"/>
</dbReference>
<dbReference type="GO" id="GO:0003735">
    <property type="term" value="F:structural constituent of ribosome"/>
    <property type="evidence" value="ECO:0007669"/>
    <property type="project" value="InterPro"/>
</dbReference>
<dbReference type="CDD" id="cd01658">
    <property type="entry name" value="Ribosomal_L30"/>
    <property type="match status" value="1"/>
</dbReference>
<evidence type="ECO:0000313" key="7">
    <source>
        <dbReference type="EMBL" id="NNV56714.1"/>
    </source>
</evidence>
<comment type="similarity">
    <text evidence="1 5">Belongs to the universal ribosomal protein uL30 family.</text>
</comment>
<dbReference type="GO" id="GO:0022625">
    <property type="term" value="C:cytosolic large ribosomal subunit"/>
    <property type="evidence" value="ECO:0007669"/>
    <property type="project" value="TreeGrafter"/>
</dbReference>
<evidence type="ECO:0000256" key="5">
    <source>
        <dbReference type="HAMAP-Rule" id="MF_01371"/>
    </source>
</evidence>
<comment type="caution">
    <text evidence="7">The sequence shown here is derived from an EMBL/GenBank/DDBJ whole genome shotgun (WGS) entry which is preliminary data.</text>
</comment>
<dbReference type="NCBIfam" id="TIGR01308">
    <property type="entry name" value="rpmD_bact"/>
    <property type="match status" value="1"/>
</dbReference>
<evidence type="ECO:0000313" key="8">
    <source>
        <dbReference type="Proteomes" id="UP000598971"/>
    </source>
</evidence>
<feature type="domain" description="Large ribosomal subunit protein uL30-like ferredoxin-like fold" evidence="6">
    <location>
        <begin position="4"/>
        <end position="54"/>
    </location>
</feature>
<dbReference type="PANTHER" id="PTHR15892:SF2">
    <property type="entry name" value="LARGE RIBOSOMAL SUBUNIT PROTEIN UL30M"/>
    <property type="match status" value="1"/>
</dbReference>
<evidence type="ECO:0000256" key="4">
    <source>
        <dbReference type="ARBA" id="ARBA00023274"/>
    </source>
</evidence>
<dbReference type="InterPro" id="IPR005996">
    <property type="entry name" value="Ribosomal_uL30_bac-type"/>
</dbReference>
<evidence type="ECO:0000256" key="3">
    <source>
        <dbReference type="ARBA" id="ARBA00022980"/>
    </source>
</evidence>
<dbReference type="Gene3D" id="3.30.1390.20">
    <property type="entry name" value="Ribosomal protein L30, ferredoxin-like fold domain"/>
    <property type="match status" value="1"/>
</dbReference>
<comment type="subunit">
    <text evidence="2 5">Part of the 50S ribosomal subunit.</text>
</comment>
<evidence type="ECO:0000256" key="2">
    <source>
        <dbReference type="ARBA" id="ARBA00011838"/>
    </source>
</evidence>
<dbReference type="InterPro" id="IPR036919">
    <property type="entry name" value="Ribo_uL30_ferredoxin-like_sf"/>
</dbReference>
<organism evidence="7 8">
    <name type="scientific">Limnovirga soli</name>
    <dbReference type="NCBI Taxonomy" id="2656915"/>
    <lineage>
        <taxon>Bacteria</taxon>
        <taxon>Pseudomonadati</taxon>
        <taxon>Bacteroidota</taxon>
        <taxon>Chitinophagia</taxon>
        <taxon>Chitinophagales</taxon>
        <taxon>Chitinophagaceae</taxon>
        <taxon>Limnovirga</taxon>
    </lineage>
</organism>
<proteinExistence type="inferred from homology"/>
<dbReference type="RefSeq" id="WP_216368596.1">
    <property type="nucleotide sequence ID" value="NZ_WHPF01000010.1"/>
</dbReference>
<gene>
    <name evidence="5 7" type="primary">rpmD</name>
    <name evidence="7" type="ORF">GD597_14680</name>
</gene>
<dbReference type="InterPro" id="IPR016082">
    <property type="entry name" value="Ribosomal_uL30_ferredoxin-like"/>
</dbReference>
<keyword evidence="4 5" id="KW-0687">Ribonucleoprotein</keyword>
<protein>
    <recommendedName>
        <fullName evidence="5">Large ribosomal subunit protein uL30</fullName>
    </recommendedName>
</protein>
<keyword evidence="8" id="KW-1185">Reference proteome</keyword>
<dbReference type="Proteomes" id="UP000598971">
    <property type="component" value="Unassembled WGS sequence"/>
</dbReference>
<accession>A0A8J8FI08</accession>
<dbReference type="SUPFAM" id="SSF55129">
    <property type="entry name" value="Ribosomal protein L30p/L7e"/>
    <property type="match status" value="1"/>
</dbReference>
<evidence type="ECO:0000256" key="1">
    <source>
        <dbReference type="ARBA" id="ARBA00007594"/>
    </source>
</evidence>
<sequence length="61" mass="6830">MSKIKITQIKSGIDRSERQKLTLQALGLKKLNSSKEVEVTPQILGMVEKVSHLVKVEQIAE</sequence>
<dbReference type="GO" id="GO:0006412">
    <property type="term" value="P:translation"/>
    <property type="evidence" value="ECO:0007669"/>
    <property type="project" value="UniProtKB-UniRule"/>
</dbReference>
<dbReference type="AlphaFoldDB" id="A0A8J8FI08"/>
<reference evidence="7" key="1">
    <citation type="submission" date="2019-10" db="EMBL/GenBank/DDBJ databases">
        <title>Draft genome sequence of Panacibacter sp. KCS-6.</title>
        <authorList>
            <person name="Yim K.J."/>
        </authorList>
    </citation>
    <scope>NUCLEOTIDE SEQUENCE</scope>
    <source>
        <strain evidence="7">KCS-6</strain>
    </source>
</reference>
<evidence type="ECO:0000259" key="6">
    <source>
        <dbReference type="Pfam" id="PF00327"/>
    </source>
</evidence>
<dbReference type="PIRSF" id="PIRSF002211">
    <property type="entry name" value="Ribosomal_L30_bac-type"/>
    <property type="match status" value="1"/>
</dbReference>
<keyword evidence="3 5" id="KW-0689">Ribosomal protein</keyword>
<dbReference type="HAMAP" id="MF_01371_B">
    <property type="entry name" value="Ribosomal_uL30_B"/>
    <property type="match status" value="1"/>
</dbReference>
<dbReference type="EMBL" id="WHPF01000010">
    <property type="protein sequence ID" value="NNV56714.1"/>
    <property type="molecule type" value="Genomic_DNA"/>
</dbReference>
<name>A0A8J8FI08_9BACT</name>